<dbReference type="RefSeq" id="WP_176009892.1">
    <property type="nucleotide sequence ID" value="NZ_CP041372.2"/>
</dbReference>
<evidence type="ECO:0000313" key="2">
    <source>
        <dbReference type="Proteomes" id="UP000318138"/>
    </source>
</evidence>
<accession>A0A859FFJ4</accession>
<dbReference type="EMBL" id="CP041372">
    <property type="protein sequence ID" value="QKS71909.1"/>
    <property type="molecule type" value="Genomic_DNA"/>
</dbReference>
<dbReference type="AlphaFoldDB" id="A0A859FFJ4"/>
<dbReference type="KEGG" id="psua:FLK61_35160"/>
<organism evidence="1 2">
    <name type="scientific">Paenalkalicoccus suaedae</name>
    <dbReference type="NCBI Taxonomy" id="2592382"/>
    <lineage>
        <taxon>Bacteria</taxon>
        <taxon>Bacillati</taxon>
        <taxon>Bacillota</taxon>
        <taxon>Bacilli</taxon>
        <taxon>Bacillales</taxon>
        <taxon>Bacillaceae</taxon>
        <taxon>Paenalkalicoccus</taxon>
    </lineage>
</organism>
<reference evidence="2" key="1">
    <citation type="submission" date="2019-07" db="EMBL/GenBank/DDBJ databases">
        <title>Bacillus alkalisoli sp. nov. isolated from saline soil.</title>
        <authorList>
            <person name="Sun J.-Q."/>
            <person name="Xu L."/>
        </authorList>
    </citation>
    <scope>NUCLEOTIDE SEQUENCE [LARGE SCALE GENOMIC DNA]</scope>
    <source>
        <strain evidence="2">M4U3P1</strain>
    </source>
</reference>
<dbReference type="Proteomes" id="UP000318138">
    <property type="component" value="Chromosome"/>
</dbReference>
<evidence type="ECO:0000313" key="1">
    <source>
        <dbReference type="EMBL" id="QKS71909.1"/>
    </source>
</evidence>
<name>A0A859FFJ4_9BACI</name>
<proteinExistence type="predicted"/>
<protein>
    <submittedName>
        <fullName evidence="1">Uncharacterized protein</fullName>
    </submittedName>
</protein>
<keyword evidence="2" id="KW-1185">Reference proteome</keyword>
<gene>
    <name evidence="1" type="ORF">FLK61_35160</name>
</gene>
<sequence length="97" mass="10817">MEVNLKYEAIVNGVRRKAGSTVNVSEEVLDKLVASGVIESKAEAMKNLTFETTSQQPTETKLSYEHVGGGYYVIKREGEEIDRVRGKEALEKRLKEG</sequence>